<dbReference type="InterPro" id="IPR039422">
    <property type="entry name" value="MarR/SlyA-like"/>
</dbReference>
<gene>
    <name evidence="6" type="ORF">IM725_09220</name>
</gene>
<evidence type="ECO:0000256" key="1">
    <source>
        <dbReference type="ARBA" id="ARBA00023015"/>
    </source>
</evidence>
<proteinExistence type="predicted"/>
<keyword evidence="3" id="KW-0804">Transcription</keyword>
<organism evidence="6 7">
    <name type="scientific">Ramlibacter aquaticus</name>
    <dbReference type="NCBI Taxonomy" id="2780094"/>
    <lineage>
        <taxon>Bacteria</taxon>
        <taxon>Pseudomonadati</taxon>
        <taxon>Pseudomonadota</taxon>
        <taxon>Betaproteobacteria</taxon>
        <taxon>Burkholderiales</taxon>
        <taxon>Comamonadaceae</taxon>
        <taxon>Ramlibacter</taxon>
    </lineage>
</organism>
<dbReference type="InterPro" id="IPR036388">
    <property type="entry name" value="WH-like_DNA-bd_sf"/>
</dbReference>
<feature type="domain" description="HTH marR-type" evidence="5">
    <location>
        <begin position="30"/>
        <end position="162"/>
    </location>
</feature>
<dbReference type="SUPFAM" id="SSF46785">
    <property type="entry name" value="Winged helix' DNA-binding domain"/>
    <property type="match status" value="1"/>
</dbReference>
<evidence type="ECO:0000256" key="2">
    <source>
        <dbReference type="ARBA" id="ARBA00023125"/>
    </source>
</evidence>
<sequence length="180" mass="20577">METDTTPQQHRARATGPVPAFYDPRTYRPEESVGYLMRQILDRVADAVEDELEPEGLTNSQWLPLVKMLMGSNMTVAELARQCRLDVGGMTRMLDRLEAKGLVRRERSQTDRRVVNLALTPEGRERAQKIPAVLCGVQNNHLRGFSKDEWELLRGLLRRILDNAVQIRAERDQAAQGQER</sequence>
<dbReference type="Gene3D" id="1.10.10.10">
    <property type="entry name" value="Winged helix-like DNA-binding domain superfamily/Winged helix DNA-binding domain"/>
    <property type="match status" value="1"/>
</dbReference>
<dbReference type="InterPro" id="IPR000835">
    <property type="entry name" value="HTH_MarR-typ"/>
</dbReference>
<evidence type="ECO:0000313" key="7">
    <source>
        <dbReference type="Proteomes" id="UP000715965"/>
    </source>
</evidence>
<reference evidence="6 7" key="1">
    <citation type="submission" date="2020-10" db="EMBL/GenBank/DDBJ databases">
        <title>Draft genome of Ramlibacter aquaticus LMG 30558.</title>
        <authorList>
            <person name="Props R."/>
        </authorList>
    </citation>
    <scope>NUCLEOTIDE SEQUENCE [LARGE SCALE GENOMIC DNA]</scope>
    <source>
        <strain evidence="6 7">LMG 30558</strain>
    </source>
</reference>
<dbReference type="PROSITE" id="PS50995">
    <property type="entry name" value="HTH_MARR_2"/>
    <property type="match status" value="1"/>
</dbReference>
<dbReference type="Proteomes" id="UP000715965">
    <property type="component" value="Unassembled WGS sequence"/>
</dbReference>
<evidence type="ECO:0000259" key="5">
    <source>
        <dbReference type="PROSITE" id="PS50995"/>
    </source>
</evidence>
<accession>A0ABR9SEF8</accession>
<dbReference type="PANTHER" id="PTHR33164">
    <property type="entry name" value="TRANSCRIPTIONAL REGULATOR, MARR FAMILY"/>
    <property type="match status" value="1"/>
</dbReference>
<evidence type="ECO:0000313" key="6">
    <source>
        <dbReference type="EMBL" id="MBE7940748.1"/>
    </source>
</evidence>
<dbReference type="PRINTS" id="PR00598">
    <property type="entry name" value="HTHMARR"/>
</dbReference>
<keyword evidence="1" id="KW-0805">Transcription regulation</keyword>
<dbReference type="PANTHER" id="PTHR33164:SF64">
    <property type="entry name" value="TRANSCRIPTIONAL REGULATOR SLYA"/>
    <property type="match status" value="1"/>
</dbReference>
<keyword evidence="2" id="KW-0238">DNA-binding</keyword>
<evidence type="ECO:0000256" key="4">
    <source>
        <dbReference type="SAM" id="MobiDB-lite"/>
    </source>
</evidence>
<keyword evidence="7" id="KW-1185">Reference proteome</keyword>
<dbReference type="RefSeq" id="WP_193780286.1">
    <property type="nucleotide sequence ID" value="NZ_JADDOJ010000030.1"/>
</dbReference>
<dbReference type="InterPro" id="IPR036390">
    <property type="entry name" value="WH_DNA-bd_sf"/>
</dbReference>
<name>A0ABR9SEF8_9BURK</name>
<evidence type="ECO:0000256" key="3">
    <source>
        <dbReference type="ARBA" id="ARBA00023163"/>
    </source>
</evidence>
<dbReference type="Pfam" id="PF01047">
    <property type="entry name" value="MarR"/>
    <property type="match status" value="1"/>
</dbReference>
<comment type="caution">
    <text evidence="6">The sequence shown here is derived from an EMBL/GenBank/DDBJ whole genome shotgun (WGS) entry which is preliminary data.</text>
</comment>
<dbReference type="SMART" id="SM00347">
    <property type="entry name" value="HTH_MARR"/>
    <property type="match status" value="1"/>
</dbReference>
<dbReference type="EMBL" id="JADDOJ010000030">
    <property type="protein sequence ID" value="MBE7940748.1"/>
    <property type="molecule type" value="Genomic_DNA"/>
</dbReference>
<feature type="region of interest" description="Disordered" evidence="4">
    <location>
        <begin position="1"/>
        <end position="24"/>
    </location>
</feature>
<protein>
    <submittedName>
        <fullName evidence="6">MarR family transcriptional regulator</fullName>
    </submittedName>
</protein>